<evidence type="ECO:0000256" key="1">
    <source>
        <dbReference type="ARBA" id="ARBA00009437"/>
    </source>
</evidence>
<feature type="domain" description="HTH lysR-type" evidence="5">
    <location>
        <begin position="1"/>
        <end position="60"/>
    </location>
</feature>
<dbReference type="EMBL" id="PYMB01000002">
    <property type="protein sequence ID" value="PSW14612.1"/>
    <property type="molecule type" value="Genomic_DNA"/>
</dbReference>
<dbReference type="PROSITE" id="PS50931">
    <property type="entry name" value="HTH_LYSR"/>
    <property type="match status" value="1"/>
</dbReference>
<dbReference type="InterPro" id="IPR036388">
    <property type="entry name" value="WH-like_DNA-bd_sf"/>
</dbReference>
<dbReference type="PANTHER" id="PTHR30126">
    <property type="entry name" value="HTH-TYPE TRANSCRIPTIONAL REGULATOR"/>
    <property type="match status" value="1"/>
</dbReference>
<dbReference type="SUPFAM" id="SSF53850">
    <property type="entry name" value="Periplasmic binding protein-like II"/>
    <property type="match status" value="1"/>
</dbReference>
<dbReference type="InterPro" id="IPR005119">
    <property type="entry name" value="LysR_subst-bd"/>
</dbReference>
<dbReference type="GO" id="GO:0000976">
    <property type="term" value="F:transcription cis-regulatory region binding"/>
    <property type="evidence" value="ECO:0007669"/>
    <property type="project" value="TreeGrafter"/>
</dbReference>
<dbReference type="Gene3D" id="3.40.190.290">
    <property type="match status" value="1"/>
</dbReference>
<gene>
    <name evidence="6" type="ORF">C9J01_09320</name>
</gene>
<reference evidence="6 7" key="1">
    <citation type="submission" date="2018-03" db="EMBL/GenBank/DDBJ databases">
        <title>Whole genome sequencing of Histamine producing bacteria.</title>
        <authorList>
            <person name="Butler K."/>
        </authorList>
    </citation>
    <scope>NUCLEOTIDE SEQUENCE [LARGE SCALE GENOMIC DNA]</scope>
    <source>
        <strain evidence="6 7">DSM 19138</strain>
    </source>
</reference>
<keyword evidence="2" id="KW-0805">Transcription regulation</keyword>
<evidence type="ECO:0000313" key="7">
    <source>
        <dbReference type="Proteomes" id="UP000241346"/>
    </source>
</evidence>
<organism evidence="6 7">
    <name type="scientific">Photobacterium rosenbergii</name>
    <dbReference type="NCBI Taxonomy" id="294936"/>
    <lineage>
        <taxon>Bacteria</taxon>
        <taxon>Pseudomonadati</taxon>
        <taxon>Pseudomonadota</taxon>
        <taxon>Gammaproteobacteria</taxon>
        <taxon>Vibrionales</taxon>
        <taxon>Vibrionaceae</taxon>
        <taxon>Photobacterium</taxon>
    </lineage>
</organism>
<dbReference type="InterPro" id="IPR000847">
    <property type="entry name" value="LysR_HTH_N"/>
</dbReference>
<name>A0A2T3NHW2_9GAMM</name>
<dbReference type="PANTHER" id="PTHR30126:SF91">
    <property type="entry name" value="LYSR FAMILY TRANSCRIPTIONAL REGULATOR"/>
    <property type="match status" value="1"/>
</dbReference>
<dbReference type="Proteomes" id="UP000241346">
    <property type="component" value="Unassembled WGS sequence"/>
</dbReference>
<evidence type="ECO:0000313" key="6">
    <source>
        <dbReference type="EMBL" id="PSW14612.1"/>
    </source>
</evidence>
<evidence type="ECO:0000256" key="4">
    <source>
        <dbReference type="ARBA" id="ARBA00023163"/>
    </source>
</evidence>
<keyword evidence="4" id="KW-0804">Transcription</keyword>
<evidence type="ECO:0000256" key="3">
    <source>
        <dbReference type="ARBA" id="ARBA00023125"/>
    </source>
</evidence>
<dbReference type="Gene3D" id="1.10.10.10">
    <property type="entry name" value="Winged helix-like DNA-binding domain superfamily/Winged helix DNA-binding domain"/>
    <property type="match status" value="1"/>
</dbReference>
<protein>
    <submittedName>
        <fullName evidence="6">LysR family transcriptional regulator</fullName>
    </submittedName>
</protein>
<comment type="similarity">
    <text evidence="1">Belongs to the LysR transcriptional regulatory family.</text>
</comment>
<evidence type="ECO:0000259" key="5">
    <source>
        <dbReference type="PROSITE" id="PS50931"/>
    </source>
</evidence>
<dbReference type="AlphaFoldDB" id="A0A2T3NHW2"/>
<dbReference type="Pfam" id="PF03466">
    <property type="entry name" value="LysR_substrate"/>
    <property type="match status" value="1"/>
</dbReference>
<accession>A0A2T3NHW2</accession>
<keyword evidence="3" id="KW-0238">DNA-binding</keyword>
<evidence type="ECO:0000256" key="2">
    <source>
        <dbReference type="ARBA" id="ARBA00023015"/>
    </source>
</evidence>
<comment type="caution">
    <text evidence="6">The sequence shown here is derived from an EMBL/GenBank/DDBJ whole genome shotgun (WGS) entry which is preliminary data.</text>
</comment>
<dbReference type="GO" id="GO:0003700">
    <property type="term" value="F:DNA-binding transcription factor activity"/>
    <property type="evidence" value="ECO:0007669"/>
    <property type="project" value="InterPro"/>
</dbReference>
<dbReference type="SUPFAM" id="SSF46785">
    <property type="entry name" value="Winged helix' DNA-binding domain"/>
    <property type="match status" value="1"/>
</dbReference>
<dbReference type="CDD" id="cd05466">
    <property type="entry name" value="PBP2_LTTR_substrate"/>
    <property type="match status" value="1"/>
</dbReference>
<proteinExistence type="inferred from homology"/>
<dbReference type="InterPro" id="IPR036390">
    <property type="entry name" value="WH_DNA-bd_sf"/>
</dbReference>
<dbReference type="Pfam" id="PF00126">
    <property type="entry name" value="HTH_1"/>
    <property type="match status" value="1"/>
</dbReference>
<sequence>MNFSFEQLLAFVSVCERQSFSKAAISLNKHRTTIGQVITNLEDQLAIELFERAGRSVIPTEDGKLLYLYAKQAVEQAKTFDKVALSLSYGGLESITIGYTSFIPHPALAQIRSKLLKDFPTMKVNFMVMTKDEVVKALHDGTVHVGLTISQGSKAIDSLDRTFLSYAKFKAFAHKDSHLAQLSEDEVLNGLKSSRQFVLRSLLDEGFGDSALYSPDYEVIEQLSLIIKFIREGLGWAFLPQSIMKSAYATESFAELKMKEFKLAPQIPVTLLCPHSKQIGNIKQSIIKALENFID</sequence>
<dbReference type="OrthoDB" id="9786526at2"/>
<dbReference type="RefSeq" id="WP_107297851.1">
    <property type="nucleotide sequence ID" value="NZ_PYMB01000002.1"/>
</dbReference>